<dbReference type="InParanoid" id="A0A803KB31"/>
<dbReference type="CDD" id="cd18975">
    <property type="entry name" value="CD_MarY1_POL_like"/>
    <property type="match status" value="1"/>
</dbReference>
<dbReference type="Pfam" id="PF00385">
    <property type="entry name" value="Chromo"/>
    <property type="match status" value="1"/>
</dbReference>
<dbReference type="InterPro" id="IPR000953">
    <property type="entry name" value="Chromo/chromo_shadow_dom"/>
</dbReference>
<dbReference type="GeneTree" id="ENSGT00960000189474"/>
<evidence type="ECO:0000259" key="3">
    <source>
        <dbReference type="PROSITE" id="PS50013"/>
    </source>
</evidence>
<evidence type="ECO:0000256" key="1">
    <source>
        <dbReference type="ARBA" id="ARBA00004123"/>
    </source>
</evidence>
<reference evidence="4" key="1">
    <citation type="journal article" date="2010" name="Science">
        <title>The genome of the Western clawed frog Xenopus tropicalis.</title>
        <authorList>
            <person name="Hellsten U."/>
            <person name="Harland R.M."/>
            <person name="Gilchrist M.J."/>
            <person name="Hendrix D."/>
            <person name="Jurka J."/>
            <person name="Kapitonov V."/>
            <person name="Ovcharenko I."/>
            <person name="Putnam N.H."/>
            <person name="Shu S."/>
            <person name="Taher L."/>
            <person name="Blitz I.L."/>
            <person name="Blumberg B."/>
            <person name="Dichmann D.S."/>
            <person name="Dubchak I."/>
            <person name="Amaya E."/>
            <person name="Detter J.C."/>
            <person name="Fletcher R."/>
            <person name="Gerhard D.S."/>
            <person name="Goodstein D."/>
            <person name="Graves T."/>
            <person name="Grigoriev I.V."/>
            <person name="Grimwood J."/>
            <person name="Kawashima T."/>
            <person name="Lindquist E."/>
            <person name="Lucas S.M."/>
            <person name="Mead P.E."/>
            <person name="Mitros T."/>
            <person name="Ogino H."/>
            <person name="Ohta Y."/>
            <person name="Poliakov A.V."/>
            <person name="Pollet N."/>
            <person name="Robert J."/>
            <person name="Salamov A."/>
            <person name="Sater A.K."/>
            <person name="Schmutz J."/>
            <person name="Terry A."/>
            <person name="Vize P.D."/>
            <person name="Warren W.C."/>
            <person name="Wells D."/>
            <person name="Wills A."/>
            <person name="Wilson R.K."/>
            <person name="Zimmerman L.B."/>
            <person name="Zorn A.M."/>
            <person name="Grainger R."/>
            <person name="Grammer T."/>
            <person name="Khokha M.K."/>
            <person name="Richardson P.M."/>
            <person name="Rokhsar D.S."/>
        </authorList>
    </citation>
    <scope>NUCLEOTIDE SEQUENCE [LARGE SCALE GENOMIC DNA]</scope>
    <source>
        <strain evidence="4">Nigerian</strain>
    </source>
</reference>
<accession>A0A803KB31</accession>
<proteinExistence type="predicted"/>
<dbReference type="PROSITE" id="PS50013">
    <property type="entry name" value="CHROMO_2"/>
    <property type="match status" value="1"/>
</dbReference>
<dbReference type="Gene3D" id="2.40.50.40">
    <property type="match status" value="1"/>
</dbReference>
<comment type="subcellular location">
    <subcellularLocation>
        <location evidence="1">Nucleus</location>
    </subcellularLocation>
</comment>
<keyword evidence="2" id="KW-0539">Nucleus</keyword>
<reference evidence="4" key="2">
    <citation type="submission" date="2021-03" db="UniProtKB">
        <authorList>
            <consortium name="Ensembl"/>
        </authorList>
    </citation>
    <scope>IDENTIFICATION</scope>
</reference>
<evidence type="ECO:0000256" key="2">
    <source>
        <dbReference type="ARBA" id="ARBA00023242"/>
    </source>
</evidence>
<dbReference type="InterPro" id="IPR023780">
    <property type="entry name" value="Chromo_domain"/>
</dbReference>
<dbReference type="Ensembl" id="ENSXETT00000106005">
    <property type="protein sequence ID" value="ENSXETP00000117617"/>
    <property type="gene ID" value="ENSXETG00000042340"/>
</dbReference>
<dbReference type="GO" id="GO:0005634">
    <property type="term" value="C:nucleus"/>
    <property type="evidence" value="ECO:0007669"/>
    <property type="project" value="UniProtKB-SubCell"/>
</dbReference>
<sequence>MAFVPPELLVLNHFSSAQSPPSAILVDGQQEYEVEKILDSRLSRGSLQYLVQWKGFGPEECSWEKDSDVHAPRLVKAFHGQFPQKPRPSGPVGGGRPLTANGFANFFCEVRYISTQEAFILPHQQKSLQLPCILSHFFPIVELHSYNL</sequence>
<dbReference type="SMART" id="SM00298">
    <property type="entry name" value="CHROMO"/>
    <property type="match status" value="1"/>
</dbReference>
<evidence type="ECO:0000313" key="4">
    <source>
        <dbReference type="Ensembl" id="ENSXETP00000117617"/>
    </source>
</evidence>
<dbReference type="AlphaFoldDB" id="A0A803KB31"/>
<protein>
    <recommendedName>
        <fullName evidence="3">Chromo domain-containing protein</fullName>
    </recommendedName>
</protein>
<dbReference type="PANTHER" id="PTHR22812">
    <property type="entry name" value="CHROMOBOX PROTEIN"/>
    <property type="match status" value="1"/>
</dbReference>
<feature type="domain" description="Chromo" evidence="3">
    <location>
        <begin position="32"/>
        <end position="90"/>
    </location>
</feature>
<dbReference type="InterPro" id="IPR016197">
    <property type="entry name" value="Chromo-like_dom_sf"/>
</dbReference>
<dbReference type="InterPro" id="IPR051219">
    <property type="entry name" value="Heterochromatin_chromo-domain"/>
</dbReference>
<name>A0A803KB31_XENTR</name>
<dbReference type="SUPFAM" id="SSF54160">
    <property type="entry name" value="Chromo domain-like"/>
    <property type="match status" value="1"/>
</dbReference>
<organism evidence="4">
    <name type="scientific">Xenopus tropicalis</name>
    <name type="common">Western clawed frog</name>
    <name type="synonym">Silurana tropicalis</name>
    <dbReference type="NCBI Taxonomy" id="8364"/>
    <lineage>
        <taxon>Eukaryota</taxon>
        <taxon>Metazoa</taxon>
        <taxon>Chordata</taxon>
        <taxon>Craniata</taxon>
        <taxon>Vertebrata</taxon>
        <taxon>Euteleostomi</taxon>
        <taxon>Amphibia</taxon>
        <taxon>Batrachia</taxon>
        <taxon>Anura</taxon>
        <taxon>Pipoidea</taxon>
        <taxon>Pipidae</taxon>
        <taxon>Xenopodinae</taxon>
        <taxon>Xenopus</taxon>
        <taxon>Silurana</taxon>
    </lineage>
</organism>